<reference evidence="1 2" key="1">
    <citation type="submission" date="2016-10" db="EMBL/GenBank/DDBJ databases">
        <authorList>
            <person name="de Groot N.N."/>
        </authorList>
    </citation>
    <scope>NUCLEOTIDE SEQUENCE [LARGE SCALE GENOMIC DNA]</scope>
    <source>
        <strain evidence="1 2">CGMCC 4.3143</strain>
    </source>
</reference>
<evidence type="ECO:0000313" key="1">
    <source>
        <dbReference type="EMBL" id="SDE79345.1"/>
    </source>
</evidence>
<name>A0A1G7FUD7_PSEOR</name>
<dbReference type="AlphaFoldDB" id="A0A1G7FUD7"/>
<dbReference type="RefSeq" id="WP_093076411.1">
    <property type="nucleotide sequence ID" value="NZ_FNBE01000002.1"/>
</dbReference>
<organism evidence="1 2">
    <name type="scientific">Pseudonocardia oroxyli</name>
    <dbReference type="NCBI Taxonomy" id="366584"/>
    <lineage>
        <taxon>Bacteria</taxon>
        <taxon>Bacillati</taxon>
        <taxon>Actinomycetota</taxon>
        <taxon>Actinomycetes</taxon>
        <taxon>Pseudonocardiales</taxon>
        <taxon>Pseudonocardiaceae</taxon>
        <taxon>Pseudonocardia</taxon>
    </lineage>
</organism>
<dbReference type="OrthoDB" id="5243722at2"/>
<evidence type="ECO:0000313" key="2">
    <source>
        <dbReference type="Proteomes" id="UP000198967"/>
    </source>
</evidence>
<proteinExistence type="predicted"/>
<dbReference type="EMBL" id="FNBE01000002">
    <property type="protein sequence ID" value="SDE79345.1"/>
    <property type="molecule type" value="Genomic_DNA"/>
</dbReference>
<dbReference type="STRING" id="366584.SAMN05216377_102101"/>
<protein>
    <submittedName>
        <fullName evidence="1">Uncharacterized protein</fullName>
    </submittedName>
</protein>
<accession>A0A1G7FUD7</accession>
<keyword evidence="2" id="KW-1185">Reference proteome</keyword>
<sequence>MPAADRAEVRHLTVTARARTVLDTAVLLPDGAAFLDRALQRHVRFPQLVSAHSRMLGRHGSAEVGRLLAAAADGTRAKSERILLGLLRQAGLRGWVTAFPFQDWELDCAFPARPHAGAAPRAAGDPDRHGRSGMITVCGPQVPESAPVDRR</sequence>
<gene>
    <name evidence="1" type="ORF">SAMN05216377_102101</name>
</gene>
<dbReference type="Proteomes" id="UP000198967">
    <property type="component" value="Unassembled WGS sequence"/>
</dbReference>